<dbReference type="InterPro" id="IPR033655">
    <property type="entry name" value="TGS_RelA/SpoT"/>
</dbReference>
<dbReference type="HOGENOM" id="CLU_012300_3_0_12"/>
<dbReference type="GO" id="GO:0015949">
    <property type="term" value="P:nucleobase-containing small molecule interconversion"/>
    <property type="evidence" value="ECO:0007669"/>
    <property type="project" value="UniProtKB-ARBA"/>
</dbReference>
<dbReference type="GO" id="GO:0005886">
    <property type="term" value="C:plasma membrane"/>
    <property type="evidence" value="ECO:0007669"/>
    <property type="project" value="TreeGrafter"/>
</dbReference>
<feature type="domain" description="TGS" evidence="3">
    <location>
        <begin position="396"/>
        <end position="457"/>
    </location>
</feature>
<dbReference type="InterPro" id="IPR012676">
    <property type="entry name" value="TGS-like"/>
</dbReference>
<feature type="compositionally biased region" description="Low complexity" evidence="2">
    <location>
        <begin position="499"/>
        <end position="509"/>
    </location>
</feature>
<dbReference type="InterPro" id="IPR012675">
    <property type="entry name" value="Beta-grasp_dom_sf"/>
</dbReference>
<dbReference type="eggNOG" id="COG0317">
    <property type="taxonomic scope" value="Bacteria"/>
</dbReference>
<dbReference type="RefSeq" id="WP_016524406.1">
    <property type="nucleotide sequence ID" value="NZ_KE332518.1"/>
</dbReference>
<comment type="similarity">
    <text evidence="1">Belongs to the relA/spoT family.</text>
</comment>
<protein>
    <submittedName>
        <fullName evidence="4">RelA/SpoT family protein</fullName>
    </submittedName>
</protein>
<dbReference type="EMBL" id="ATFF01000002">
    <property type="protein sequence ID" value="EPF32109.1"/>
    <property type="molecule type" value="Genomic_DNA"/>
</dbReference>
<dbReference type="PANTHER" id="PTHR21262:SF31">
    <property type="entry name" value="GTP PYROPHOSPHOKINASE"/>
    <property type="match status" value="1"/>
</dbReference>
<evidence type="ECO:0000256" key="1">
    <source>
        <dbReference type="RuleBase" id="RU003847"/>
    </source>
</evidence>
<dbReference type="InterPro" id="IPR007685">
    <property type="entry name" value="RelA_SpoT"/>
</dbReference>
<accession>S3L5P9</accession>
<dbReference type="SUPFAM" id="SSF109604">
    <property type="entry name" value="HD-domain/PDEase-like"/>
    <property type="match status" value="1"/>
</dbReference>
<dbReference type="NCBIfam" id="TIGR00691">
    <property type="entry name" value="spoT_relA"/>
    <property type="match status" value="1"/>
</dbReference>
<dbReference type="PATRIC" id="fig|1125699.3.peg.96"/>
<gene>
    <name evidence="4" type="ORF">HMPREF9194_00098</name>
</gene>
<dbReference type="PROSITE" id="PS51880">
    <property type="entry name" value="TGS"/>
    <property type="match status" value="1"/>
</dbReference>
<dbReference type="FunFam" id="3.10.20.30:FF:000002">
    <property type="entry name" value="GTP pyrophosphokinase (RelA/SpoT)"/>
    <property type="match status" value="1"/>
</dbReference>
<dbReference type="PANTHER" id="PTHR21262">
    <property type="entry name" value="GUANOSINE-3',5'-BIS DIPHOSPHATE 3'-PYROPHOSPHOHYDROLASE"/>
    <property type="match status" value="1"/>
</dbReference>
<keyword evidence="5" id="KW-1185">Reference proteome</keyword>
<comment type="caution">
    <text evidence="4">The sequence shown here is derived from an EMBL/GenBank/DDBJ whole genome shotgun (WGS) entry which is preliminary data.</text>
</comment>
<dbReference type="FunFam" id="3.30.460.10:FF:000001">
    <property type="entry name" value="GTP pyrophosphokinase RelA"/>
    <property type="match status" value="1"/>
</dbReference>
<name>S3L5P9_TREMA</name>
<evidence type="ECO:0000313" key="4">
    <source>
        <dbReference type="EMBL" id="EPF32109.1"/>
    </source>
</evidence>
<feature type="region of interest" description="Disordered" evidence="2">
    <location>
        <begin position="493"/>
        <end position="547"/>
    </location>
</feature>
<dbReference type="Pfam" id="PF02824">
    <property type="entry name" value="TGS"/>
    <property type="match status" value="1"/>
</dbReference>
<dbReference type="Gene3D" id="3.30.460.10">
    <property type="entry name" value="Beta Polymerase, domain 2"/>
    <property type="match status" value="1"/>
</dbReference>
<dbReference type="InterPro" id="IPR004811">
    <property type="entry name" value="RelA/Spo_fam"/>
</dbReference>
<dbReference type="InterPro" id="IPR004095">
    <property type="entry name" value="TGS"/>
</dbReference>
<reference evidence="4 5" key="1">
    <citation type="submission" date="2013-04" db="EMBL/GenBank/DDBJ databases">
        <title>The Genome Sequence of Treponema maltophilum ATCC 51939.</title>
        <authorList>
            <consortium name="The Broad Institute Genomics Platform"/>
            <person name="Earl A."/>
            <person name="Ward D."/>
            <person name="Feldgarden M."/>
            <person name="Gevers D."/>
            <person name="Leonetti C."/>
            <person name="Blanton J.M."/>
            <person name="Dewhirst F.E."/>
            <person name="Izard J."/>
            <person name="Walker B."/>
            <person name="Young S."/>
            <person name="Zeng Q."/>
            <person name="Gargeya S."/>
            <person name="Fitzgerald M."/>
            <person name="Haas B."/>
            <person name="Abouelleil A."/>
            <person name="Allen A.W."/>
            <person name="Alvarado L."/>
            <person name="Arachchi H.M."/>
            <person name="Berlin A.M."/>
            <person name="Chapman S.B."/>
            <person name="Gainer-Dewar J."/>
            <person name="Goldberg J."/>
            <person name="Griggs A."/>
            <person name="Gujja S."/>
            <person name="Hansen M."/>
            <person name="Howarth C."/>
            <person name="Imamovic A."/>
            <person name="Ireland A."/>
            <person name="Larimer J."/>
            <person name="McCowan C."/>
            <person name="Murphy C."/>
            <person name="Pearson M."/>
            <person name="Poon T.W."/>
            <person name="Priest M."/>
            <person name="Roberts A."/>
            <person name="Saif S."/>
            <person name="Shea T."/>
            <person name="Sisk P."/>
            <person name="Sykes S."/>
            <person name="Wortman J."/>
            <person name="Nusbaum C."/>
            <person name="Birren B."/>
        </authorList>
    </citation>
    <scope>NUCLEOTIDE SEQUENCE [LARGE SCALE GENOMIC DNA]</scope>
    <source>
        <strain evidence="4 5">ATCC 51939</strain>
    </source>
</reference>
<dbReference type="Pfam" id="PF13328">
    <property type="entry name" value="HD_4"/>
    <property type="match status" value="1"/>
</dbReference>
<dbReference type="SUPFAM" id="SSF81301">
    <property type="entry name" value="Nucleotidyltransferase"/>
    <property type="match status" value="1"/>
</dbReference>
<dbReference type="GO" id="GO:0015969">
    <property type="term" value="P:guanosine tetraphosphate metabolic process"/>
    <property type="evidence" value="ECO:0007669"/>
    <property type="project" value="InterPro"/>
</dbReference>
<organism evidence="4 5">
    <name type="scientific">Treponema maltophilum ATCC 51939</name>
    <dbReference type="NCBI Taxonomy" id="1125699"/>
    <lineage>
        <taxon>Bacteria</taxon>
        <taxon>Pseudomonadati</taxon>
        <taxon>Spirochaetota</taxon>
        <taxon>Spirochaetia</taxon>
        <taxon>Spirochaetales</taxon>
        <taxon>Treponemataceae</taxon>
        <taxon>Treponema</taxon>
    </lineage>
</organism>
<dbReference type="CDD" id="cd01668">
    <property type="entry name" value="TGS_RSH"/>
    <property type="match status" value="1"/>
</dbReference>
<dbReference type="STRING" id="1125699.HMPREF9194_00098"/>
<dbReference type="Proteomes" id="UP000014541">
    <property type="component" value="Unassembled WGS sequence"/>
</dbReference>
<evidence type="ECO:0000256" key="2">
    <source>
        <dbReference type="SAM" id="MobiDB-lite"/>
    </source>
</evidence>
<dbReference type="SUPFAM" id="SSF81271">
    <property type="entry name" value="TGS-like"/>
    <property type="match status" value="1"/>
</dbReference>
<dbReference type="Gene3D" id="1.10.3210.10">
    <property type="entry name" value="Hypothetical protein af1432"/>
    <property type="match status" value="1"/>
</dbReference>
<dbReference type="SMART" id="SM00954">
    <property type="entry name" value="RelA_SpoT"/>
    <property type="match status" value="1"/>
</dbReference>
<dbReference type="InterPro" id="IPR043519">
    <property type="entry name" value="NT_sf"/>
</dbReference>
<proteinExistence type="inferred from homology"/>
<evidence type="ECO:0000313" key="5">
    <source>
        <dbReference type="Proteomes" id="UP000014541"/>
    </source>
</evidence>
<dbReference type="OrthoDB" id="9805041at2"/>
<dbReference type="Pfam" id="PF04607">
    <property type="entry name" value="RelA_SpoT"/>
    <property type="match status" value="1"/>
</dbReference>
<evidence type="ECO:0000259" key="3">
    <source>
        <dbReference type="PROSITE" id="PS51880"/>
    </source>
</evidence>
<sequence length="639" mass="71478">MSDFQLNRTITDPQLLMETFFREYPDYAGKDKDFIQSGWKFLCAQAGDKQRPGGEPYILHPMRVACILAENKLDGECIVAGFLHNILKFEDVDPEKIERQFGPAVINIIRCSQRITGLNMKSKTLEQADSFRKMLFAMTDDIRVILVKMADRLDRIRSISFLESEEQKSLPSEIIEIWAPLANRLGMAAVKIEMEDLSLKFSNPDVFAQLKKIVSLKKSERTEYIEKAQKEIYKAAVKAGIEVSVYGRAKHFYSIYQKMRKKNRTAEELLDLLAIRILCKTTADCYIMVGLVHNLWKPLEGRFKDYIAMPKANGYRSIHTTVLCGTRPLEIQIRTHEMHAVAEHGVASHWLYKKGMSKDLVDIDSLAIINQLKELRKDHLNDGEFFNEIKSELLGDSIFVFTPKGEVKKLPIGSTAIDFAYAIHSRIGETLVGAKADGHIIPLSKPLKNTQIIEILTNPQAHPTENQLRMVKTARARSKIRAWLAQNNAPDASVKEAVKPSAKSAAKPLAEPEPKLESAAAKSGTDPAVKIGTKSGAPAAGEVPLQDTEGGVPVKIRIGDTANFLASTAKCCRPKYGDPIVGYVSRGRGIIVHRADCKNFSRIANIAERTVQVMWKDIPLQTSSVVKSPQKTVPKNEER</sequence>
<dbReference type="CDD" id="cd05399">
    <property type="entry name" value="NT_Rel-Spo_like"/>
    <property type="match status" value="1"/>
</dbReference>
<dbReference type="AlphaFoldDB" id="S3L5P9"/>
<dbReference type="Gene3D" id="3.10.20.30">
    <property type="match status" value="1"/>
</dbReference>
<comment type="function">
    <text evidence="1">In eubacteria ppGpp (guanosine 3'-diphosphate 5'-diphosphate) is a mediator of the stringent response that coordinates a variety of cellular activities in response to changes in nutritional abundance.</text>
</comment>